<dbReference type="GO" id="GO:0003924">
    <property type="term" value="F:GTPase activity"/>
    <property type="evidence" value="ECO:0007669"/>
    <property type="project" value="InterPro"/>
</dbReference>
<accession>T1K970</accession>
<evidence type="ECO:0000259" key="8">
    <source>
        <dbReference type="Pfam" id="PF00350"/>
    </source>
</evidence>
<evidence type="ECO:0000256" key="6">
    <source>
        <dbReference type="SAM" id="MobiDB-lite"/>
    </source>
</evidence>
<protein>
    <recommendedName>
        <fullName evidence="8">Dynamin N-terminal domain-containing protein</fullName>
    </recommendedName>
</protein>
<keyword evidence="3" id="KW-0378">Hydrolase</keyword>
<dbReference type="OMA" id="SEYLCTE"/>
<dbReference type="STRING" id="32264.T1K970"/>
<dbReference type="HOGENOM" id="CLU_049463_0_0_1"/>
<keyword evidence="7" id="KW-1133">Transmembrane helix</keyword>
<gene>
    <name evidence="9" type="primary">107361601</name>
</gene>
<keyword evidence="5 7" id="KW-0472">Membrane</keyword>
<evidence type="ECO:0000256" key="4">
    <source>
        <dbReference type="ARBA" id="ARBA00023134"/>
    </source>
</evidence>
<dbReference type="SUPFAM" id="SSF52540">
    <property type="entry name" value="P-loop containing nucleoside triphosphate hydrolases"/>
    <property type="match status" value="1"/>
</dbReference>
<dbReference type="GO" id="GO:0016020">
    <property type="term" value="C:membrane"/>
    <property type="evidence" value="ECO:0007669"/>
    <property type="project" value="UniProtKB-SubCell"/>
</dbReference>
<evidence type="ECO:0000256" key="5">
    <source>
        <dbReference type="ARBA" id="ARBA00023136"/>
    </source>
</evidence>
<dbReference type="EMBL" id="CAEY01001890">
    <property type="status" value="NOT_ANNOTATED_CDS"/>
    <property type="molecule type" value="Genomic_DNA"/>
</dbReference>
<dbReference type="PANTHER" id="PTHR10465:SF4">
    <property type="entry name" value="DYNAMIN N-TERMINAL DOMAIN-CONTAINING PROTEIN"/>
    <property type="match status" value="1"/>
</dbReference>
<dbReference type="AlphaFoldDB" id="T1K970"/>
<evidence type="ECO:0000313" key="9">
    <source>
        <dbReference type="EnsemblMetazoa" id="tetur07g03890.1"/>
    </source>
</evidence>
<dbReference type="Proteomes" id="UP000015104">
    <property type="component" value="Unassembled WGS sequence"/>
</dbReference>
<dbReference type="EnsemblMetazoa" id="tetur07g03890.1">
    <property type="protein sequence ID" value="tetur07g03890.1"/>
    <property type="gene ID" value="tetur07g03890"/>
</dbReference>
<feature type="region of interest" description="Disordered" evidence="6">
    <location>
        <begin position="1"/>
        <end position="26"/>
    </location>
</feature>
<dbReference type="KEGG" id="tut:107361601"/>
<dbReference type="eggNOG" id="KOG1954">
    <property type="taxonomic scope" value="Eukaryota"/>
</dbReference>
<dbReference type="InterPro" id="IPR027417">
    <property type="entry name" value="P-loop_NTPase"/>
</dbReference>
<keyword evidence="2" id="KW-0547">Nucleotide-binding</keyword>
<dbReference type="Pfam" id="PF00350">
    <property type="entry name" value="Dynamin_N"/>
    <property type="match status" value="1"/>
</dbReference>
<feature type="transmembrane region" description="Helical" evidence="7">
    <location>
        <begin position="327"/>
        <end position="345"/>
    </location>
</feature>
<evidence type="ECO:0000256" key="7">
    <source>
        <dbReference type="SAM" id="Phobius"/>
    </source>
</evidence>
<feature type="transmembrane region" description="Helical" evidence="7">
    <location>
        <begin position="389"/>
        <end position="410"/>
    </location>
</feature>
<feature type="domain" description="Dynamin N-terminal" evidence="8">
    <location>
        <begin position="66"/>
        <end position="235"/>
    </location>
</feature>
<proteinExistence type="predicted"/>
<dbReference type="GO" id="GO:0007005">
    <property type="term" value="P:mitochondrion organization"/>
    <property type="evidence" value="ECO:0007669"/>
    <property type="project" value="UniProtKB-ARBA"/>
</dbReference>
<reference evidence="9" key="2">
    <citation type="submission" date="2015-06" db="UniProtKB">
        <authorList>
            <consortium name="EnsemblMetazoa"/>
        </authorList>
    </citation>
    <scope>IDENTIFICATION</scope>
</reference>
<sequence length="458" mass="51742">MVNGDKQSGKVINESTSSSASSSNTPANANILKECHSLYVEGDYGLIKTGRLLGLSLLAPRRKIMVMLIGNHSAGKSSFINWYVGDRIQKTGVAIETQGFTFITNGKKRESLTGKATLHLHPHFKALENIKGLSDYLSTEISPSLANRFNCVTFIDTPGLVDGDMYYPYDVDKAIQWLGGIADLIFVFFDPIGQALCRRTLDVVQKLNAVNTEKIKLYLSKADEAGEESDRQKVMMQIVQELCKRPGLNKTGFQMATIYIPDSRIMRPTNCINQIDDIHEQIEKTINYTVQHSLNTLEKDCDRIINLIDKKIADDDEKKSKNLHARIKSSAFLLISLFLPFLIILREGKSLTLFSSIKQLTGESVVLLLENILQPIGDLWKTLPHEYHFYVHIGIILTSLIFLGMGLYTAKFVPSLDRKTRNDLIKRKEYILSRIKPRRYTLYKEYLAQSVNDEDLLG</sequence>
<evidence type="ECO:0000313" key="10">
    <source>
        <dbReference type="Proteomes" id="UP000015104"/>
    </source>
</evidence>
<keyword evidence="10" id="KW-1185">Reference proteome</keyword>
<organism evidence="9 10">
    <name type="scientific">Tetranychus urticae</name>
    <name type="common">Two-spotted spider mite</name>
    <dbReference type="NCBI Taxonomy" id="32264"/>
    <lineage>
        <taxon>Eukaryota</taxon>
        <taxon>Metazoa</taxon>
        <taxon>Ecdysozoa</taxon>
        <taxon>Arthropoda</taxon>
        <taxon>Chelicerata</taxon>
        <taxon>Arachnida</taxon>
        <taxon>Acari</taxon>
        <taxon>Acariformes</taxon>
        <taxon>Trombidiformes</taxon>
        <taxon>Prostigmata</taxon>
        <taxon>Eleutherengona</taxon>
        <taxon>Raphignathae</taxon>
        <taxon>Tetranychoidea</taxon>
        <taxon>Tetranychidae</taxon>
        <taxon>Tetranychus</taxon>
    </lineage>
</organism>
<dbReference type="PANTHER" id="PTHR10465">
    <property type="entry name" value="TRANSMEMBRANE GTPASE FZO1"/>
    <property type="match status" value="1"/>
</dbReference>
<reference evidence="10" key="1">
    <citation type="submission" date="2011-08" db="EMBL/GenBank/DDBJ databases">
        <authorList>
            <person name="Rombauts S."/>
        </authorList>
    </citation>
    <scope>NUCLEOTIDE SEQUENCE</scope>
    <source>
        <strain evidence="10">London</strain>
    </source>
</reference>
<dbReference type="GO" id="GO:0005525">
    <property type="term" value="F:GTP binding"/>
    <property type="evidence" value="ECO:0007669"/>
    <property type="project" value="UniProtKB-KW"/>
</dbReference>
<feature type="compositionally biased region" description="Low complexity" evidence="6">
    <location>
        <begin position="15"/>
        <end position="26"/>
    </location>
</feature>
<name>T1K970_TETUR</name>
<evidence type="ECO:0000256" key="2">
    <source>
        <dbReference type="ARBA" id="ARBA00022741"/>
    </source>
</evidence>
<dbReference type="InterPro" id="IPR045063">
    <property type="entry name" value="Dynamin_N"/>
</dbReference>
<dbReference type="Gene3D" id="3.40.50.300">
    <property type="entry name" value="P-loop containing nucleotide triphosphate hydrolases"/>
    <property type="match status" value="1"/>
</dbReference>
<keyword evidence="7" id="KW-0812">Transmembrane</keyword>
<evidence type="ECO:0000256" key="3">
    <source>
        <dbReference type="ARBA" id="ARBA00022801"/>
    </source>
</evidence>
<keyword evidence="4" id="KW-0342">GTP-binding</keyword>
<dbReference type="OrthoDB" id="1716625at2759"/>
<comment type="subcellular location">
    <subcellularLocation>
        <location evidence="1">Membrane</location>
    </subcellularLocation>
</comment>
<evidence type="ECO:0000256" key="1">
    <source>
        <dbReference type="ARBA" id="ARBA00004370"/>
    </source>
</evidence>
<dbReference type="InterPro" id="IPR027094">
    <property type="entry name" value="Mitofusin_fam"/>
</dbReference>